<accession>A0ABT4UIT4</accession>
<evidence type="ECO:0000313" key="2">
    <source>
        <dbReference type="EMBL" id="MDA3614700.1"/>
    </source>
</evidence>
<keyword evidence="3" id="KW-1185">Reference proteome</keyword>
<dbReference type="InterPro" id="IPR021474">
    <property type="entry name" value="DUF3127"/>
</dbReference>
<comment type="caution">
    <text evidence="2">The sequence shown here is derived from an EMBL/GenBank/DDBJ whole genome shotgun (WGS) entry which is preliminary data.</text>
</comment>
<protein>
    <submittedName>
        <fullName evidence="2">DUF3127 domain-containing protein</fullName>
    </submittedName>
</protein>
<proteinExistence type="predicted"/>
<reference evidence="2 3" key="1">
    <citation type="submission" date="2022-12" db="EMBL/GenBank/DDBJ databases">
        <title>Chitinophagaceae gen. sp. nov., a new member of the family Chitinophagaceae, isolated from soil in a chemical factory.</title>
        <authorList>
            <person name="Ke Z."/>
        </authorList>
    </citation>
    <scope>NUCLEOTIDE SEQUENCE [LARGE SCALE GENOMIC DNA]</scope>
    <source>
        <strain evidence="2 3">LY-5</strain>
    </source>
</reference>
<dbReference type="RefSeq" id="WP_407031025.1">
    <property type="nucleotide sequence ID" value="NZ_JAQGEF010000007.1"/>
</dbReference>
<dbReference type="Pfam" id="PF11325">
    <property type="entry name" value="DUF3127"/>
    <property type="match status" value="1"/>
</dbReference>
<gene>
    <name evidence="2" type="ORF">O3P16_07765</name>
</gene>
<dbReference type="EMBL" id="JAQGEF010000007">
    <property type="protein sequence ID" value="MDA3614700.1"/>
    <property type="molecule type" value="Genomic_DNA"/>
</dbReference>
<evidence type="ECO:0000256" key="1">
    <source>
        <dbReference type="SAM" id="MobiDB-lite"/>
    </source>
</evidence>
<feature type="region of interest" description="Disordered" evidence="1">
    <location>
        <begin position="97"/>
        <end position="117"/>
    </location>
</feature>
<dbReference type="Proteomes" id="UP001210231">
    <property type="component" value="Unassembled WGS sequence"/>
</dbReference>
<sequence>MTQTFTGKIVAVNPVQQISENYKKQTVWISDNAPQYPQTLEFVLSQKIIGIMDNLAPGAELSVTFNLKGRLYEKNGKSSVFNSLEIFKFDLLNTTTPQPSAQTAQSQPAASPDDLPF</sequence>
<evidence type="ECO:0000313" key="3">
    <source>
        <dbReference type="Proteomes" id="UP001210231"/>
    </source>
</evidence>
<name>A0ABT4UIT4_9BACT</name>
<organism evidence="2 3">
    <name type="scientific">Polluticaenibacter yanchengensis</name>
    <dbReference type="NCBI Taxonomy" id="3014562"/>
    <lineage>
        <taxon>Bacteria</taxon>
        <taxon>Pseudomonadati</taxon>
        <taxon>Bacteroidota</taxon>
        <taxon>Chitinophagia</taxon>
        <taxon>Chitinophagales</taxon>
        <taxon>Chitinophagaceae</taxon>
        <taxon>Polluticaenibacter</taxon>
    </lineage>
</organism>